<dbReference type="InterPro" id="IPR000835">
    <property type="entry name" value="HTH_MarR-typ"/>
</dbReference>
<feature type="domain" description="HTH marR-type" evidence="4">
    <location>
        <begin position="8"/>
        <end position="140"/>
    </location>
</feature>
<dbReference type="Gene3D" id="1.10.10.10">
    <property type="entry name" value="Winged helix-like DNA-binding domain superfamily/Winged helix DNA-binding domain"/>
    <property type="match status" value="1"/>
</dbReference>
<evidence type="ECO:0000256" key="1">
    <source>
        <dbReference type="ARBA" id="ARBA00023015"/>
    </source>
</evidence>
<dbReference type="PANTHER" id="PTHR42756:SF1">
    <property type="entry name" value="TRANSCRIPTIONAL REPRESSOR OF EMRAB OPERON"/>
    <property type="match status" value="1"/>
</dbReference>
<sequence>MENANERALKLFVVLSRANKVLHEETNRLISSKGLNPTEFAVLELLYHKGKQPIQKIGEKILMRSGSMTYVINKLESNGYLRREVNAIDKRVTYVEITAQGTQLMDSLFPGHAANITSLLSSLTSEEQDQATRLLQKLGVSIRDLSSKKD</sequence>
<name>A0ABR8PGK5_9BACL</name>
<keyword evidence="6" id="KW-1185">Reference proteome</keyword>
<dbReference type="SMART" id="SM00347">
    <property type="entry name" value="HTH_MARR"/>
    <property type="match status" value="1"/>
</dbReference>
<keyword evidence="2" id="KW-0238">DNA-binding</keyword>
<dbReference type="Pfam" id="PF01047">
    <property type="entry name" value="MarR"/>
    <property type="match status" value="1"/>
</dbReference>
<dbReference type="InterPro" id="IPR023187">
    <property type="entry name" value="Tscrpt_reg_MarR-type_CS"/>
</dbReference>
<evidence type="ECO:0000313" key="6">
    <source>
        <dbReference type="Proteomes" id="UP000659496"/>
    </source>
</evidence>
<dbReference type="PROSITE" id="PS50995">
    <property type="entry name" value="HTH_MARR_2"/>
    <property type="match status" value="1"/>
</dbReference>
<proteinExistence type="predicted"/>
<dbReference type="Proteomes" id="UP000659496">
    <property type="component" value="Unassembled WGS sequence"/>
</dbReference>
<evidence type="ECO:0000256" key="2">
    <source>
        <dbReference type="ARBA" id="ARBA00023125"/>
    </source>
</evidence>
<keyword evidence="3" id="KW-0804">Transcription</keyword>
<dbReference type="InterPro" id="IPR036390">
    <property type="entry name" value="WH_DNA-bd_sf"/>
</dbReference>
<dbReference type="RefSeq" id="WP_191688445.1">
    <property type="nucleotide sequence ID" value="NZ_JACSQY010000001.1"/>
</dbReference>
<organism evidence="5 6">
    <name type="scientific">Sporosarcina gallistercoris</name>
    <dbReference type="NCBI Taxonomy" id="2762245"/>
    <lineage>
        <taxon>Bacteria</taxon>
        <taxon>Bacillati</taxon>
        <taxon>Bacillota</taxon>
        <taxon>Bacilli</taxon>
        <taxon>Bacillales</taxon>
        <taxon>Caryophanaceae</taxon>
        <taxon>Sporosarcina</taxon>
    </lineage>
</organism>
<gene>
    <name evidence="5" type="ORF">H9659_02960</name>
</gene>
<accession>A0ABR8PGK5</accession>
<evidence type="ECO:0000313" key="5">
    <source>
        <dbReference type="EMBL" id="MBD7907298.1"/>
    </source>
</evidence>
<evidence type="ECO:0000259" key="4">
    <source>
        <dbReference type="PROSITE" id="PS50995"/>
    </source>
</evidence>
<dbReference type="InterPro" id="IPR036388">
    <property type="entry name" value="WH-like_DNA-bd_sf"/>
</dbReference>
<evidence type="ECO:0000256" key="3">
    <source>
        <dbReference type="ARBA" id="ARBA00023163"/>
    </source>
</evidence>
<dbReference type="PANTHER" id="PTHR42756">
    <property type="entry name" value="TRANSCRIPTIONAL REGULATOR, MARR"/>
    <property type="match status" value="1"/>
</dbReference>
<reference evidence="5 6" key="1">
    <citation type="submission" date="2020-08" db="EMBL/GenBank/DDBJ databases">
        <title>A Genomic Blueprint of the Chicken Gut Microbiome.</title>
        <authorList>
            <person name="Gilroy R."/>
            <person name="Ravi A."/>
            <person name="Getino M."/>
            <person name="Pursley I."/>
            <person name="Horton D.L."/>
            <person name="Alikhan N.-F."/>
            <person name="Baker D."/>
            <person name="Gharbi K."/>
            <person name="Hall N."/>
            <person name="Watson M."/>
            <person name="Adriaenssens E.M."/>
            <person name="Foster-Nyarko E."/>
            <person name="Jarju S."/>
            <person name="Secka A."/>
            <person name="Antonio M."/>
            <person name="Oren A."/>
            <person name="Chaudhuri R."/>
            <person name="La Ragione R.M."/>
            <person name="Hildebrand F."/>
            <person name="Pallen M.J."/>
        </authorList>
    </citation>
    <scope>NUCLEOTIDE SEQUENCE [LARGE SCALE GENOMIC DNA]</scope>
    <source>
        <strain evidence="5 6">Sa3CUA8</strain>
    </source>
</reference>
<dbReference type="SUPFAM" id="SSF46785">
    <property type="entry name" value="Winged helix' DNA-binding domain"/>
    <property type="match status" value="1"/>
</dbReference>
<comment type="caution">
    <text evidence="5">The sequence shown here is derived from an EMBL/GenBank/DDBJ whole genome shotgun (WGS) entry which is preliminary data.</text>
</comment>
<protein>
    <submittedName>
        <fullName evidence="5">MarR family transcriptional regulator</fullName>
    </submittedName>
</protein>
<keyword evidence="1" id="KW-0805">Transcription regulation</keyword>
<dbReference type="PRINTS" id="PR00598">
    <property type="entry name" value="HTHMARR"/>
</dbReference>
<dbReference type="EMBL" id="JACSQY010000001">
    <property type="protein sequence ID" value="MBD7907298.1"/>
    <property type="molecule type" value="Genomic_DNA"/>
</dbReference>
<dbReference type="PROSITE" id="PS01117">
    <property type="entry name" value="HTH_MARR_1"/>
    <property type="match status" value="1"/>
</dbReference>